<proteinExistence type="predicted"/>
<dbReference type="EMBL" id="BPVZ01000158">
    <property type="protein sequence ID" value="GKV42367.1"/>
    <property type="molecule type" value="Genomic_DNA"/>
</dbReference>
<dbReference type="Gene3D" id="3.30.420.10">
    <property type="entry name" value="Ribonuclease H-like superfamily/Ribonuclease H"/>
    <property type="match status" value="1"/>
</dbReference>
<accession>A0AAV5M0Y5</accession>
<dbReference type="PANTHER" id="PTHR48475">
    <property type="entry name" value="RIBONUCLEASE H"/>
    <property type="match status" value="1"/>
</dbReference>
<dbReference type="AlphaFoldDB" id="A0AAV5M0Y5"/>
<keyword evidence="2" id="KW-1185">Reference proteome</keyword>
<evidence type="ECO:0000313" key="2">
    <source>
        <dbReference type="Proteomes" id="UP001054252"/>
    </source>
</evidence>
<sequence length="136" mass="15890">MVESVNKVILEGIKQRLELHKAKWADELNNVFWAYRTMSRTATSETPYHLTFGTEAVILIEIRVPSFKVTHFDEGRNGQLLHENLDLLDEVREEARLRTLVYKQKIANFYNKRVRPQTFKIGDLVLRKVGLTGFET</sequence>
<gene>
    <name evidence="1" type="ORF">SLEP1_g49778</name>
</gene>
<dbReference type="Proteomes" id="UP001054252">
    <property type="component" value="Unassembled WGS sequence"/>
</dbReference>
<dbReference type="PANTHER" id="PTHR48475:SF2">
    <property type="entry name" value="RIBONUCLEASE H"/>
    <property type="match status" value="1"/>
</dbReference>
<evidence type="ECO:0008006" key="3">
    <source>
        <dbReference type="Google" id="ProtNLM"/>
    </source>
</evidence>
<dbReference type="GO" id="GO:0003676">
    <property type="term" value="F:nucleic acid binding"/>
    <property type="evidence" value="ECO:0007669"/>
    <property type="project" value="InterPro"/>
</dbReference>
<organism evidence="1 2">
    <name type="scientific">Rubroshorea leprosula</name>
    <dbReference type="NCBI Taxonomy" id="152421"/>
    <lineage>
        <taxon>Eukaryota</taxon>
        <taxon>Viridiplantae</taxon>
        <taxon>Streptophyta</taxon>
        <taxon>Embryophyta</taxon>
        <taxon>Tracheophyta</taxon>
        <taxon>Spermatophyta</taxon>
        <taxon>Magnoliopsida</taxon>
        <taxon>eudicotyledons</taxon>
        <taxon>Gunneridae</taxon>
        <taxon>Pentapetalae</taxon>
        <taxon>rosids</taxon>
        <taxon>malvids</taxon>
        <taxon>Malvales</taxon>
        <taxon>Dipterocarpaceae</taxon>
        <taxon>Rubroshorea</taxon>
    </lineage>
</organism>
<reference evidence="1 2" key="1">
    <citation type="journal article" date="2021" name="Commun. Biol.">
        <title>The genome of Shorea leprosula (Dipterocarpaceae) highlights the ecological relevance of drought in aseasonal tropical rainforests.</title>
        <authorList>
            <person name="Ng K.K.S."/>
            <person name="Kobayashi M.J."/>
            <person name="Fawcett J.A."/>
            <person name="Hatakeyama M."/>
            <person name="Paape T."/>
            <person name="Ng C.H."/>
            <person name="Ang C.C."/>
            <person name="Tnah L.H."/>
            <person name="Lee C.T."/>
            <person name="Nishiyama T."/>
            <person name="Sese J."/>
            <person name="O'Brien M.J."/>
            <person name="Copetti D."/>
            <person name="Mohd Noor M.I."/>
            <person name="Ong R.C."/>
            <person name="Putra M."/>
            <person name="Sireger I.Z."/>
            <person name="Indrioko S."/>
            <person name="Kosugi Y."/>
            <person name="Izuno A."/>
            <person name="Isagi Y."/>
            <person name="Lee S.L."/>
            <person name="Shimizu K.K."/>
        </authorList>
    </citation>
    <scope>NUCLEOTIDE SEQUENCE [LARGE SCALE GENOMIC DNA]</scope>
    <source>
        <strain evidence="1">214</strain>
    </source>
</reference>
<comment type="caution">
    <text evidence="1">The sequence shown here is derived from an EMBL/GenBank/DDBJ whole genome shotgun (WGS) entry which is preliminary data.</text>
</comment>
<name>A0AAV5M0Y5_9ROSI</name>
<protein>
    <recommendedName>
        <fullName evidence="3">Reverse transcriptase domain-containing protein</fullName>
    </recommendedName>
</protein>
<evidence type="ECO:0000313" key="1">
    <source>
        <dbReference type="EMBL" id="GKV42367.1"/>
    </source>
</evidence>
<dbReference type="InterPro" id="IPR036397">
    <property type="entry name" value="RNaseH_sf"/>
</dbReference>